<dbReference type="Proteomes" id="UP000295531">
    <property type="component" value="Unassembled WGS sequence"/>
</dbReference>
<dbReference type="AlphaFoldDB" id="A0A4R6PKG3"/>
<protein>
    <submittedName>
        <fullName evidence="3">BolA protein family transcriptional regulator</fullName>
    </submittedName>
</protein>
<dbReference type="GO" id="GO:0006351">
    <property type="term" value="P:DNA-templated transcription"/>
    <property type="evidence" value="ECO:0007669"/>
    <property type="project" value="TreeGrafter"/>
</dbReference>
<name>A0A4R6PKG3_9GAMM</name>
<dbReference type="PANTHER" id="PTHR46229">
    <property type="entry name" value="BOLA TRANSCRIPTION REGULATOR"/>
    <property type="match status" value="1"/>
</dbReference>
<dbReference type="PANTHER" id="PTHR46229:SF2">
    <property type="entry name" value="BOLA-LIKE PROTEIN 1"/>
    <property type="match status" value="1"/>
</dbReference>
<comment type="similarity">
    <text evidence="1 2">Belongs to the BolA/IbaG family.</text>
</comment>
<dbReference type="InterPro" id="IPR050961">
    <property type="entry name" value="BolA/IbaG_stress_morph_reg"/>
</dbReference>
<dbReference type="InterPro" id="IPR002634">
    <property type="entry name" value="BolA"/>
</dbReference>
<dbReference type="InterPro" id="IPR036065">
    <property type="entry name" value="BolA-like_sf"/>
</dbReference>
<evidence type="ECO:0000256" key="2">
    <source>
        <dbReference type="RuleBase" id="RU003860"/>
    </source>
</evidence>
<dbReference type="OrthoDB" id="9801469at2"/>
<comment type="caution">
    <text evidence="3">The sequence shown here is derived from an EMBL/GenBank/DDBJ whole genome shotgun (WGS) entry which is preliminary data.</text>
</comment>
<accession>A0A4R6PKG3</accession>
<dbReference type="PIRSF" id="PIRSF003113">
    <property type="entry name" value="BolA"/>
    <property type="match status" value="1"/>
</dbReference>
<evidence type="ECO:0000313" key="4">
    <source>
        <dbReference type="Proteomes" id="UP000295531"/>
    </source>
</evidence>
<reference evidence="3 4" key="1">
    <citation type="submission" date="2019-03" db="EMBL/GenBank/DDBJ databases">
        <title>Freshwater and sediment microbial communities from various areas in North America, analyzing microbe dynamics in response to fracking.</title>
        <authorList>
            <person name="Lamendella R."/>
        </authorList>
    </citation>
    <scope>NUCLEOTIDE SEQUENCE [LARGE SCALE GENOMIC DNA]</scope>
    <source>
        <strain evidence="3 4">18_TX</strain>
    </source>
</reference>
<evidence type="ECO:0000256" key="1">
    <source>
        <dbReference type="ARBA" id="ARBA00005578"/>
    </source>
</evidence>
<dbReference type="EMBL" id="SNXI01000004">
    <property type="protein sequence ID" value="TDP38914.1"/>
    <property type="molecule type" value="Genomic_DNA"/>
</dbReference>
<dbReference type="Pfam" id="PF01722">
    <property type="entry name" value="BolA"/>
    <property type="match status" value="1"/>
</dbReference>
<gene>
    <name evidence="3" type="ORF">DEU29_10414</name>
</gene>
<dbReference type="GO" id="GO:0005829">
    <property type="term" value="C:cytosol"/>
    <property type="evidence" value="ECO:0007669"/>
    <property type="project" value="TreeGrafter"/>
</dbReference>
<evidence type="ECO:0000313" key="3">
    <source>
        <dbReference type="EMBL" id="TDP38914.1"/>
    </source>
</evidence>
<dbReference type="SUPFAM" id="SSF82657">
    <property type="entry name" value="BolA-like"/>
    <property type="match status" value="1"/>
</dbReference>
<keyword evidence="4" id="KW-1185">Reference proteome</keyword>
<dbReference type="RefSeq" id="WP_133539024.1">
    <property type="nucleotide sequence ID" value="NZ_SNXI01000004.1"/>
</dbReference>
<organism evidence="3 4">
    <name type="scientific">Idiomarina aquatica</name>
    <dbReference type="NCBI Taxonomy" id="1327752"/>
    <lineage>
        <taxon>Bacteria</taxon>
        <taxon>Pseudomonadati</taxon>
        <taxon>Pseudomonadota</taxon>
        <taxon>Gammaproteobacteria</taxon>
        <taxon>Alteromonadales</taxon>
        <taxon>Idiomarinaceae</taxon>
        <taxon>Idiomarina</taxon>
    </lineage>
</organism>
<sequence length="99" mass="11400">MKMREQIEQKLQQQFAPLHLQVDDESYMHASGREAQSHFKVTMVSEAFSDKRLLQRHRAINKVLAEELQQIHALALHTYTPDEWQGQAPDSPNCMGGGR</sequence>
<proteinExistence type="inferred from homology"/>
<dbReference type="Gene3D" id="3.30.300.90">
    <property type="entry name" value="BolA-like"/>
    <property type="match status" value="1"/>
</dbReference>